<dbReference type="GO" id="GO:0051539">
    <property type="term" value="F:4 iron, 4 sulfur cluster binding"/>
    <property type="evidence" value="ECO:0007669"/>
    <property type="project" value="UniProtKB-KW"/>
</dbReference>
<keyword evidence="11" id="KW-1185">Reference proteome</keyword>
<gene>
    <name evidence="10" type="ORF">EDD75_1927</name>
</gene>
<dbReference type="Pfam" id="PF00037">
    <property type="entry name" value="Fer4"/>
    <property type="match status" value="3"/>
</dbReference>
<dbReference type="PROSITE" id="PS51379">
    <property type="entry name" value="4FE4S_FER_2"/>
    <property type="match status" value="4"/>
</dbReference>
<comment type="similarity">
    <text evidence="2">Belongs to the HdrA family.</text>
</comment>
<dbReference type="RefSeq" id="WP_123931437.1">
    <property type="nucleotide sequence ID" value="NZ_RKRE01000003.1"/>
</dbReference>
<dbReference type="Pfam" id="PF07992">
    <property type="entry name" value="Pyr_redox_2"/>
    <property type="match status" value="1"/>
</dbReference>
<evidence type="ECO:0000256" key="5">
    <source>
        <dbReference type="ARBA" id="ARBA00022827"/>
    </source>
</evidence>
<keyword evidence="8" id="KW-0411">Iron-sulfur</keyword>
<feature type="domain" description="4Fe-4S ferredoxin-type" evidence="9">
    <location>
        <begin position="618"/>
        <end position="647"/>
    </location>
</feature>
<evidence type="ECO:0000256" key="6">
    <source>
        <dbReference type="ARBA" id="ARBA00023002"/>
    </source>
</evidence>
<keyword evidence="4" id="KW-0479">Metal-binding</keyword>
<dbReference type="InterPro" id="IPR017900">
    <property type="entry name" value="4Fe4S_Fe_S_CS"/>
</dbReference>
<dbReference type="SUPFAM" id="SSF54862">
    <property type="entry name" value="4Fe-4S ferredoxins"/>
    <property type="match status" value="1"/>
</dbReference>
<name>A0A3N5BAT3_9THEO</name>
<evidence type="ECO:0000256" key="8">
    <source>
        <dbReference type="ARBA" id="ARBA00023014"/>
    </source>
</evidence>
<dbReference type="Gene3D" id="3.40.50.720">
    <property type="entry name" value="NAD(P)-binding Rossmann-like Domain"/>
    <property type="match status" value="1"/>
</dbReference>
<organism evidence="10 11">
    <name type="scientific">Thermodesulfitimonas autotrophica</name>
    <dbReference type="NCBI Taxonomy" id="1894989"/>
    <lineage>
        <taxon>Bacteria</taxon>
        <taxon>Bacillati</taxon>
        <taxon>Bacillota</taxon>
        <taxon>Clostridia</taxon>
        <taxon>Thermoanaerobacterales</taxon>
        <taxon>Thermoanaerobacteraceae</taxon>
        <taxon>Thermodesulfitimonas</taxon>
    </lineage>
</organism>
<keyword evidence="7" id="KW-0408">Iron</keyword>
<evidence type="ECO:0000256" key="2">
    <source>
        <dbReference type="ARBA" id="ARBA00006561"/>
    </source>
</evidence>
<protein>
    <submittedName>
        <fullName evidence="10">Heterodisulfide reductase subunit A</fullName>
    </submittedName>
</protein>
<reference evidence="10 11" key="1">
    <citation type="submission" date="2018-11" db="EMBL/GenBank/DDBJ databases">
        <title>Genomic Encyclopedia of Type Strains, Phase IV (KMG-IV): sequencing the most valuable type-strain genomes for metagenomic binning, comparative biology and taxonomic classification.</title>
        <authorList>
            <person name="Goeker M."/>
        </authorList>
    </citation>
    <scope>NUCLEOTIDE SEQUENCE [LARGE SCALE GENOMIC DNA]</scope>
    <source>
        <strain evidence="10 11">DSM 102936</strain>
    </source>
</reference>
<dbReference type="Proteomes" id="UP000282654">
    <property type="component" value="Unassembled WGS sequence"/>
</dbReference>
<dbReference type="InterPro" id="IPR023753">
    <property type="entry name" value="FAD/NAD-binding_dom"/>
</dbReference>
<keyword evidence="6" id="KW-0560">Oxidoreductase</keyword>
<keyword evidence="3" id="KW-0004">4Fe-4S</keyword>
<evidence type="ECO:0000256" key="4">
    <source>
        <dbReference type="ARBA" id="ARBA00022723"/>
    </source>
</evidence>
<comment type="caution">
    <text evidence="10">The sequence shown here is derived from an EMBL/GenBank/DDBJ whole genome shotgun (WGS) entry which is preliminary data.</text>
</comment>
<proteinExistence type="inferred from homology"/>
<accession>A0A3N5BAT3</accession>
<comment type="cofactor">
    <cofactor evidence="1">
        <name>FAD</name>
        <dbReference type="ChEBI" id="CHEBI:57692"/>
    </cofactor>
</comment>
<dbReference type="PANTHER" id="PTHR43498:SF1">
    <property type="entry name" value="COB--COM HETERODISULFIDE REDUCTASE IRON-SULFUR SUBUNIT A"/>
    <property type="match status" value="1"/>
</dbReference>
<evidence type="ECO:0000256" key="3">
    <source>
        <dbReference type="ARBA" id="ARBA00022485"/>
    </source>
</evidence>
<feature type="domain" description="4Fe-4S ferredoxin-type" evidence="9">
    <location>
        <begin position="282"/>
        <end position="316"/>
    </location>
</feature>
<dbReference type="OrthoDB" id="9758544at2"/>
<dbReference type="EMBL" id="RKRE01000003">
    <property type="protein sequence ID" value="RPF42815.1"/>
    <property type="molecule type" value="Genomic_DNA"/>
</dbReference>
<evidence type="ECO:0000259" key="9">
    <source>
        <dbReference type="PROSITE" id="PS51379"/>
    </source>
</evidence>
<keyword evidence="5" id="KW-0285">Flavoprotein</keyword>
<feature type="domain" description="4Fe-4S ferredoxin-type" evidence="9">
    <location>
        <begin position="235"/>
        <end position="265"/>
    </location>
</feature>
<evidence type="ECO:0000313" key="10">
    <source>
        <dbReference type="EMBL" id="RPF42815.1"/>
    </source>
</evidence>
<sequence length="661" mass="71840">MPRIGVFVCWCGSNIGGVLDCPAIAKEAASFPGVVFSTDYKYMCSDPGQNLIIEAIREHRLDRVVVASCSPRLHEETFRQVLRRAGLNPYFLEMANLREHCSWVHPHEQEAAQRKAVDIVRRAVAKAARLTPLSPGRIPVTKRCLIIGGGIAGIQAALDVADAGFEVVLVEREPTIGGNMVKLDKTFPTLDCSACINTPKMVAVAQHPRVKLYTYAQVEEVSGYIGNFKVRIRQKAKYVDHSKCTGCGTCWARCPVSVKDEFNLGLGERSAIYIPFPQAVPNKPVIDAAHCRQLTKGKCGVCAKVCPAKAVDYNQQDEIIEVDVGAIVVATGYGLFPWEKVYGEYGYGRYPDVISGMAFERLVNAAGPTGGKIQRPSDGKEPKTVVFIQCVGSRDEAKGKAYCSRICCMYTAKHAHQVLEKIPGARVYVFYIDVRTFGKGYEEFYRRVMEEGAVYIRGRVSKVFQEGSKLIVKGADTLLGEQVEIAADMVVLATGVTPAEGAHDLARMIGIPVDKDGFFQEAHPKLRPVETHTGGVFLAGACQGPKDIPDTVAQASGAAAKVCALLFKDELETNPMVSRVNEALCTGCLACQKVCPYRAIQEAVITERIPGQPPRERIVARVNEGLCQGCGACAVTCRAGAIDLKGFTNDQLLAEVDALCL</sequence>
<dbReference type="InterPro" id="IPR039650">
    <property type="entry name" value="HdrA-like"/>
</dbReference>
<dbReference type="AlphaFoldDB" id="A0A3N5BAT3"/>
<evidence type="ECO:0000256" key="7">
    <source>
        <dbReference type="ARBA" id="ARBA00023004"/>
    </source>
</evidence>
<dbReference type="PROSITE" id="PS00198">
    <property type="entry name" value="4FE4S_FER_1"/>
    <property type="match status" value="2"/>
</dbReference>
<dbReference type="PANTHER" id="PTHR43498">
    <property type="entry name" value="FERREDOXIN:COB-COM HETERODISULFIDE REDUCTASE SUBUNIT A"/>
    <property type="match status" value="1"/>
</dbReference>
<dbReference type="Gene3D" id="3.50.50.60">
    <property type="entry name" value="FAD/NAD(P)-binding domain"/>
    <property type="match status" value="1"/>
</dbReference>
<dbReference type="InterPro" id="IPR036188">
    <property type="entry name" value="FAD/NAD-bd_sf"/>
</dbReference>
<evidence type="ECO:0000313" key="11">
    <source>
        <dbReference type="Proteomes" id="UP000282654"/>
    </source>
</evidence>
<evidence type="ECO:0000256" key="1">
    <source>
        <dbReference type="ARBA" id="ARBA00001974"/>
    </source>
</evidence>
<dbReference type="GO" id="GO:0046872">
    <property type="term" value="F:metal ion binding"/>
    <property type="evidence" value="ECO:0007669"/>
    <property type="project" value="UniProtKB-KW"/>
</dbReference>
<feature type="domain" description="4Fe-4S ferredoxin-type" evidence="9">
    <location>
        <begin position="576"/>
        <end position="605"/>
    </location>
</feature>
<dbReference type="SUPFAM" id="SSF51905">
    <property type="entry name" value="FAD/NAD(P)-binding domain"/>
    <property type="match status" value="1"/>
</dbReference>
<dbReference type="GO" id="GO:0016491">
    <property type="term" value="F:oxidoreductase activity"/>
    <property type="evidence" value="ECO:0007669"/>
    <property type="project" value="UniProtKB-KW"/>
</dbReference>
<dbReference type="InterPro" id="IPR017896">
    <property type="entry name" value="4Fe4S_Fe-S-bd"/>
</dbReference>
<dbReference type="Pfam" id="PF12831">
    <property type="entry name" value="FAD_oxidored"/>
    <property type="match status" value="1"/>
</dbReference>
<dbReference type="Gene3D" id="3.30.70.20">
    <property type="match status" value="2"/>
</dbReference>
<keyword evidence="5" id="KW-0274">FAD</keyword>